<accession>A0ACB8TEL4</accession>
<gene>
    <name evidence="1" type="ORF">BV25DRAFT_1867986</name>
</gene>
<organism evidence="1 2">
    <name type="scientific">Artomyces pyxidatus</name>
    <dbReference type="NCBI Taxonomy" id="48021"/>
    <lineage>
        <taxon>Eukaryota</taxon>
        <taxon>Fungi</taxon>
        <taxon>Dikarya</taxon>
        <taxon>Basidiomycota</taxon>
        <taxon>Agaricomycotina</taxon>
        <taxon>Agaricomycetes</taxon>
        <taxon>Russulales</taxon>
        <taxon>Auriscalpiaceae</taxon>
        <taxon>Artomyces</taxon>
    </lineage>
</organism>
<evidence type="ECO:0000313" key="2">
    <source>
        <dbReference type="Proteomes" id="UP000814140"/>
    </source>
</evidence>
<evidence type="ECO:0000313" key="1">
    <source>
        <dbReference type="EMBL" id="KAI0066852.1"/>
    </source>
</evidence>
<reference evidence="1" key="2">
    <citation type="journal article" date="2022" name="New Phytol.">
        <title>Evolutionary transition to the ectomycorrhizal habit in the genomes of a hyperdiverse lineage of mushroom-forming fungi.</title>
        <authorList>
            <person name="Looney B."/>
            <person name="Miyauchi S."/>
            <person name="Morin E."/>
            <person name="Drula E."/>
            <person name="Courty P.E."/>
            <person name="Kohler A."/>
            <person name="Kuo A."/>
            <person name="LaButti K."/>
            <person name="Pangilinan J."/>
            <person name="Lipzen A."/>
            <person name="Riley R."/>
            <person name="Andreopoulos W."/>
            <person name="He G."/>
            <person name="Johnson J."/>
            <person name="Nolan M."/>
            <person name="Tritt A."/>
            <person name="Barry K.W."/>
            <person name="Grigoriev I.V."/>
            <person name="Nagy L.G."/>
            <person name="Hibbett D."/>
            <person name="Henrissat B."/>
            <person name="Matheny P.B."/>
            <person name="Labbe J."/>
            <person name="Martin F.M."/>
        </authorList>
    </citation>
    <scope>NUCLEOTIDE SEQUENCE</scope>
    <source>
        <strain evidence="1">HHB10654</strain>
    </source>
</reference>
<sequence length="585" mass="64298">MSRPGSLPRRPSRVTSGDRPRLSSANRRPSISLPLSLSRPSAPTAASSAQPTATTNRTSKTHQKLVVLPSDPQTKPFPDDAVHGYETDAGVGVRERKSAAERMTKSERRRAGCRRITAYCVAEGFGMKVLASFLKREHNVVPRTFDEALYVMYHLPLLPGYSPSANIRSSPAPAQQTHMSRMDEAEANGYQGTYFTSTSPAGRRAFSMHDGYISGGAGSPEQRRRRRTGDETEDETENERDPSITEDEGATAVIARGELETEEEIDAAEETDLAGEETDIISPLPIPKSQPIPLPSPSPLPGPATDDSAEAVFFAYGVVVFFGFEESQERSVLEDVAGAGAVRRIRPEDDWEVEECHYAYDQTIAYPRIYNDYFTFKSPSHLLTLSISHAIAQSTLLAHYETLANSLLAHPRTLALPKTLARTGTLAMSRTDAMRLTGRLFRLRRDVVLGGNVLDIPSVFWEEASLRGLYDAVRAYFEIGERVNGLSERIGGASELLDTIHDNLNNNAMERITWIIIWLIVVACLVELGEIIARLVVHATLRTEAASAAAEAAVFSVQTARGMVSVDREEAMRILERVLNGDLSQ</sequence>
<dbReference type="EMBL" id="MU277191">
    <property type="protein sequence ID" value="KAI0066852.1"/>
    <property type="molecule type" value="Genomic_DNA"/>
</dbReference>
<proteinExistence type="predicted"/>
<keyword evidence="2" id="KW-1185">Reference proteome</keyword>
<name>A0ACB8TEL4_9AGAM</name>
<comment type="caution">
    <text evidence="1">The sequence shown here is derived from an EMBL/GenBank/DDBJ whole genome shotgun (WGS) entry which is preliminary data.</text>
</comment>
<protein>
    <submittedName>
        <fullName evidence="1">DUF155-domain-containing protein</fullName>
    </submittedName>
</protein>
<dbReference type="Proteomes" id="UP000814140">
    <property type="component" value="Unassembled WGS sequence"/>
</dbReference>
<reference evidence="1" key="1">
    <citation type="submission" date="2021-03" db="EMBL/GenBank/DDBJ databases">
        <authorList>
            <consortium name="DOE Joint Genome Institute"/>
            <person name="Ahrendt S."/>
            <person name="Looney B.P."/>
            <person name="Miyauchi S."/>
            <person name="Morin E."/>
            <person name="Drula E."/>
            <person name="Courty P.E."/>
            <person name="Chicoki N."/>
            <person name="Fauchery L."/>
            <person name="Kohler A."/>
            <person name="Kuo A."/>
            <person name="Labutti K."/>
            <person name="Pangilinan J."/>
            <person name="Lipzen A."/>
            <person name="Riley R."/>
            <person name="Andreopoulos W."/>
            <person name="He G."/>
            <person name="Johnson J."/>
            <person name="Barry K.W."/>
            <person name="Grigoriev I.V."/>
            <person name="Nagy L."/>
            <person name="Hibbett D."/>
            <person name="Henrissat B."/>
            <person name="Matheny P.B."/>
            <person name="Labbe J."/>
            <person name="Martin F."/>
        </authorList>
    </citation>
    <scope>NUCLEOTIDE SEQUENCE</scope>
    <source>
        <strain evidence="1">HHB10654</strain>
    </source>
</reference>